<name>A0A0L7RC45_9HYME</name>
<sequence>MEEQSILTTKSYKRAETNLKDKLKSTFLKQHSHYLVPGYNLHSNFSVDDSDLENVINQYQEYPYHCDLPKPLLPPAKLPRSVLNEEDPALELVILKNQMRNDIERLKHYYLKHEKELGLVQKKHIKWNDTKSATTAKVPQYVADLAQIIDKDPDPYFEGAYNWYYTGGTVDYIQLHNVNILLFPFMGELVSAPLVNGGECLWKLLLQKGAKCELNSSLYELKHNVNVDTCMILGRHKKHCNFYILSEHDNKCQLTEIHEQKSKIPYISADLSPINVNQYCTVNVERYVTLWDINKMKRINGKTVLQSTVVDDSWGSIKFDSVDPDVLLFVDRCCLHYLDVRVSLDQPVITLCPKSYLENCEQLCLDVASRNNFCKYVGTSHSILMCDNRFPKQCVQQKWTHQFKGLPLMGHVMNREDKEFVVLSSQIAGETTIIVNTWTSSEMSHSFYFPYTPPHIKETLNESQTLGMALNPYLRDRFELSNTGSFVIKDDTQNIFLFFQNSIGDIFYQCITHDTPLDKYSSVNGKSCCLLNAWENAICAQTDTVVPLTMSDKSDMQHVFESFTNKKLRLKYNERNADDYFEPSWKQSLEKLNTYMDILAPELLAVWDICDEVPLPLTAAPHQKVLSWLESADTKAPILSQEDLDNVSTPINTQELISVSQEIDITYLDDSNALQDLLPKVKITHRRKKENARKKQKI</sequence>
<dbReference type="EMBL" id="KQ414617">
    <property type="protein sequence ID" value="KOC68409.1"/>
    <property type="molecule type" value="Genomic_DNA"/>
</dbReference>
<dbReference type="OrthoDB" id="8195041at2759"/>
<accession>A0A0L7RC45</accession>
<dbReference type="AlphaFoldDB" id="A0A0L7RC45"/>
<dbReference type="Proteomes" id="UP000053825">
    <property type="component" value="Unassembled WGS sequence"/>
</dbReference>
<organism evidence="1 2">
    <name type="scientific">Habropoda laboriosa</name>
    <dbReference type="NCBI Taxonomy" id="597456"/>
    <lineage>
        <taxon>Eukaryota</taxon>
        <taxon>Metazoa</taxon>
        <taxon>Ecdysozoa</taxon>
        <taxon>Arthropoda</taxon>
        <taxon>Hexapoda</taxon>
        <taxon>Insecta</taxon>
        <taxon>Pterygota</taxon>
        <taxon>Neoptera</taxon>
        <taxon>Endopterygota</taxon>
        <taxon>Hymenoptera</taxon>
        <taxon>Apocrita</taxon>
        <taxon>Aculeata</taxon>
        <taxon>Apoidea</taxon>
        <taxon>Anthophila</taxon>
        <taxon>Apidae</taxon>
        <taxon>Habropoda</taxon>
    </lineage>
</organism>
<gene>
    <name evidence="1" type="ORF">WH47_03567</name>
</gene>
<evidence type="ECO:0000313" key="2">
    <source>
        <dbReference type="Proteomes" id="UP000053825"/>
    </source>
</evidence>
<protein>
    <submittedName>
        <fullName evidence="1">Uncharacterized protein</fullName>
    </submittedName>
</protein>
<evidence type="ECO:0000313" key="1">
    <source>
        <dbReference type="EMBL" id="KOC68409.1"/>
    </source>
</evidence>
<reference evidence="1 2" key="1">
    <citation type="submission" date="2015-07" db="EMBL/GenBank/DDBJ databases">
        <title>The genome of Habropoda laboriosa.</title>
        <authorList>
            <person name="Pan H."/>
            <person name="Kapheim K."/>
        </authorList>
    </citation>
    <scope>NUCLEOTIDE SEQUENCE [LARGE SCALE GENOMIC DNA]</scope>
    <source>
        <strain evidence="1">0110345459</strain>
    </source>
</reference>
<keyword evidence="2" id="KW-1185">Reference proteome</keyword>
<proteinExistence type="predicted"/>